<dbReference type="InterPro" id="IPR039422">
    <property type="entry name" value="MarR/SlyA-like"/>
</dbReference>
<evidence type="ECO:0000259" key="1">
    <source>
        <dbReference type="PROSITE" id="PS50995"/>
    </source>
</evidence>
<dbReference type="PANTHER" id="PTHR33164">
    <property type="entry name" value="TRANSCRIPTIONAL REGULATOR, MARR FAMILY"/>
    <property type="match status" value="1"/>
</dbReference>
<dbReference type="RefSeq" id="WP_081919899.1">
    <property type="nucleotide sequence ID" value="NZ_BBAZ01000048.1"/>
</dbReference>
<gene>
    <name evidence="2" type="ORF">LOSG293_130460</name>
</gene>
<name>A0A081BII9_9LACO</name>
<dbReference type="STRING" id="1291743.LOSG293_130460"/>
<sequence>MMAQFQKQLTALSREMNRLDRFYHQFAKQHAINYNQLIILYELYTQGQCTQKQIREIWIVSKQTINTLCNRFVTEGLIQFTKTEVDGRERQMQLTEQGRHFATPIIESLLQLEATVSTQFGEQRLRDLTTEMTEINQLFDKQL</sequence>
<dbReference type="InterPro" id="IPR000835">
    <property type="entry name" value="HTH_MarR-typ"/>
</dbReference>
<comment type="caution">
    <text evidence="2">The sequence shown here is derived from an EMBL/GenBank/DDBJ whole genome shotgun (WGS) entry which is preliminary data.</text>
</comment>
<dbReference type="Gene3D" id="1.10.10.10">
    <property type="entry name" value="Winged helix-like DNA-binding domain superfamily/Winged helix DNA-binding domain"/>
    <property type="match status" value="1"/>
</dbReference>
<dbReference type="eggNOG" id="COG1846">
    <property type="taxonomic scope" value="Bacteria"/>
</dbReference>
<dbReference type="PROSITE" id="PS50995">
    <property type="entry name" value="HTH_MARR_2"/>
    <property type="match status" value="1"/>
</dbReference>
<dbReference type="InterPro" id="IPR036388">
    <property type="entry name" value="WH-like_DNA-bd_sf"/>
</dbReference>
<accession>A0A081BII9</accession>
<evidence type="ECO:0000313" key="2">
    <source>
        <dbReference type="EMBL" id="GAK47857.1"/>
    </source>
</evidence>
<dbReference type="GO" id="GO:0003700">
    <property type="term" value="F:DNA-binding transcription factor activity"/>
    <property type="evidence" value="ECO:0007669"/>
    <property type="project" value="InterPro"/>
</dbReference>
<dbReference type="AlphaFoldDB" id="A0A081BII9"/>
<dbReference type="GO" id="GO:0006950">
    <property type="term" value="P:response to stress"/>
    <property type="evidence" value="ECO:0007669"/>
    <property type="project" value="TreeGrafter"/>
</dbReference>
<dbReference type="EMBL" id="BBJM01000013">
    <property type="protein sequence ID" value="GAK47857.1"/>
    <property type="molecule type" value="Genomic_DNA"/>
</dbReference>
<dbReference type="InterPro" id="IPR036390">
    <property type="entry name" value="WH_DNA-bd_sf"/>
</dbReference>
<dbReference type="SMART" id="SM00347">
    <property type="entry name" value="HTH_MARR"/>
    <property type="match status" value="1"/>
</dbReference>
<reference evidence="2" key="1">
    <citation type="journal article" date="2014" name="Genome Announc.">
        <title>Draft Genome Sequence of Lactobacillus oryzae Strain SG293T.</title>
        <authorList>
            <person name="Tanizawa Y."/>
            <person name="Fujisawa T."/>
            <person name="Mochizuki T."/>
            <person name="Kaminuma E."/>
            <person name="Nakamura Y."/>
            <person name="Tohno M."/>
        </authorList>
    </citation>
    <scope>NUCLEOTIDE SEQUENCE [LARGE SCALE GENOMIC DNA]</scope>
    <source>
        <strain evidence="2">SG293</strain>
    </source>
</reference>
<protein>
    <submittedName>
        <fullName evidence="2">MarR family transcriptional regulator</fullName>
    </submittedName>
</protein>
<evidence type="ECO:0000313" key="3">
    <source>
        <dbReference type="Proteomes" id="UP000028700"/>
    </source>
</evidence>
<dbReference type="Proteomes" id="UP000028700">
    <property type="component" value="Unassembled WGS sequence"/>
</dbReference>
<dbReference type="SUPFAM" id="SSF46785">
    <property type="entry name" value="Winged helix' DNA-binding domain"/>
    <property type="match status" value="1"/>
</dbReference>
<dbReference type="PANTHER" id="PTHR33164:SF89">
    <property type="entry name" value="MARR FAMILY REGULATORY PROTEIN"/>
    <property type="match status" value="1"/>
</dbReference>
<keyword evidence="3" id="KW-1185">Reference proteome</keyword>
<feature type="domain" description="HTH marR-type" evidence="1">
    <location>
        <begin position="2"/>
        <end position="143"/>
    </location>
</feature>
<dbReference type="Pfam" id="PF12802">
    <property type="entry name" value="MarR_2"/>
    <property type="match status" value="1"/>
</dbReference>
<organism evidence="2 3">
    <name type="scientific">Secundilactobacillus oryzae JCM 18671</name>
    <dbReference type="NCBI Taxonomy" id="1291743"/>
    <lineage>
        <taxon>Bacteria</taxon>
        <taxon>Bacillati</taxon>
        <taxon>Bacillota</taxon>
        <taxon>Bacilli</taxon>
        <taxon>Lactobacillales</taxon>
        <taxon>Lactobacillaceae</taxon>
        <taxon>Secundilactobacillus</taxon>
    </lineage>
</organism>
<proteinExistence type="predicted"/>